<protein>
    <submittedName>
        <fullName evidence="4">Glycosyl transferase family 2</fullName>
    </submittedName>
</protein>
<keyword evidence="5" id="KW-1185">Reference proteome</keyword>
<dbReference type="STRING" id="420404.SAMN05421793_10666"/>
<evidence type="ECO:0000256" key="2">
    <source>
        <dbReference type="ARBA" id="ARBA00022679"/>
    </source>
</evidence>
<sequence length="322" mass="37106">MHISFIIPVYNVEKYVEKAIMSVVNNNWYEYEFEIVIVDDESPDNSVEIIKNIKTQYPEVSINIISQKNKGLGGARNTGVDNATGDYLFFLDSDDYILQGVFVDLLSKAYKNNLDVLEFAAIRVDEKNELIDEVFLLSTNGKVLSGDQYITEVSFANSACNKLYKREFLQSENIRFIERVYIEDAPFNVEVFLKAKRVEAWDVVAAAYLQNTSSITRSKRSGQYLEKFIEDSITVTARIFELSKHYQNHKAQQKIKTKAAFFTAGILRMILMNNTISVQQKQTAYRKLQENNLMPFYHPTGSYVRTCFLYAANMLFPIIKKI</sequence>
<accession>A0A1H6ILS5</accession>
<dbReference type="GO" id="GO:0016758">
    <property type="term" value="F:hexosyltransferase activity"/>
    <property type="evidence" value="ECO:0007669"/>
    <property type="project" value="UniProtKB-ARBA"/>
</dbReference>
<dbReference type="AlphaFoldDB" id="A0A1H6ILS5"/>
<dbReference type="Pfam" id="PF00535">
    <property type="entry name" value="Glycos_transf_2"/>
    <property type="match status" value="1"/>
</dbReference>
<dbReference type="PANTHER" id="PTHR22916">
    <property type="entry name" value="GLYCOSYLTRANSFERASE"/>
    <property type="match status" value="1"/>
</dbReference>
<keyword evidence="2 4" id="KW-0808">Transferase</keyword>
<proteinExistence type="predicted"/>
<dbReference type="SUPFAM" id="SSF53448">
    <property type="entry name" value="Nucleotide-diphospho-sugar transferases"/>
    <property type="match status" value="1"/>
</dbReference>
<name>A0A1H6ILS5_9FLAO</name>
<dbReference type="Proteomes" id="UP000198555">
    <property type="component" value="Unassembled WGS sequence"/>
</dbReference>
<dbReference type="RefSeq" id="WP_089768604.1">
    <property type="nucleotide sequence ID" value="NZ_FNWX01000006.1"/>
</dbReference>
<dbReference type="CDD" id="cd00761">
    <property type="entry name" value="Glyco_tranf_GTA_type"/>
    <property type="match status" value="1"/>
</dbReference>
<gene>
    <name evidence="4" type="ORF">SAMN05421793_10666</name>
</gene>
<reference evidence="5" key="1">
    <citation type="submission" date="2016-10" db="EMBL/GenBank/DDBJ databases">
        <authorList>
            <person name="Varghese N."/>
            <person name="Submissions S."/>
        </authorList>
    </citation>
    <scope>NUCLEOTIDE SEQUENCE [LARGE SCALE GENOMIC DNA]</scope>
    <source>
        <strain evidence="5">DSM 19326</strain>
    </source>
</reference>
<dbReference type="EMBL" id="FNWX01000006">
    <property type="protein sequence ID" value="SEH47934.1"/>
    <property type="molecule type" value="Genomic_DNA"/>
</dbReference>
<dbReference type="PANTHER" id="PTHR22916:SF51">
    <property type="entry name" value="GLYCOSYLTRANSFERASE EPSH-RELATED"/>
    <property type="match status" value="1"/>
</dbReference>
<dbReference type="Gene3D" id="3.90.550.10">
    <property type="entry name" value="Spore Coat Polysaccharide Biosynthesis Protein SpsA, Chain A"/>
    <property type="match status" value="1"/>
</dbReference>
<dbReference type="InterPro" id="IPR029044">
    <property type="entry name" value="Nucleotide-diphossugar_trans"/>
</dbReference>
<evidence type="ECO:0000256" key="1">
    <source>
        <dbReference type="ARBA" id="ARBA00022676"/>
    </source>
</evidence>
<evidence type="ECO:0000313" key="5">
    <source>
        <dbReference type="Proteomes" id="UP000198555"/>
    </source>
</evidence>
<keyword evidence="1" id="KW-0328">Glycosyltransferase</keyword>
<evidence type="ECO:0000313" key="4">
    <source>
        <dbReference type="EMBL" id="SEH47934.1"/>
    </source>
</evidence>
<feature type="domain" description="Glycosyltransferase 2-like" evidence="3">
    <location>
        <begin position="4"/>
        <end position="169"/>
    </location>
</feature>
<dbReference type="InterPro" id="IPR001173">
    <property type="entry name" value="Glyco_trans_2-like"/>
</dbReference>
<organism evidence="4 5">
    <name type="scientific">Epilithonimonas hominis</name>
    <dbReference type="NCBI Taxonomy" id="420404"/>
    <lineage>
        <taxon>Bacteria</taxon>
        <taxon>Pseudomonadati</taxon>
        <taxon>Bacteroidota</taxon>
        <taxon>Flavobacteriia</taxon>
        <taxon>Flavobacteriales</taxon>
        <taxon>Weeksellaceae</taxon>
        <taxon>Chryseobacterium group</taxon>
        <taxon>Epilithonimonas</taxon>
    </lineage>
</organism>
<evidence type="ECO:0000259" key="3">
    <source>
        <dbReference type="Pfam" id="PF00535"/>
    </source>
</evidence>